<feature type="transmembrane region" description="Helical" evidence="7">
    <location>
        <begin position="232"/>
        <end position="252"/>
    </location>
</feature>
<comment type="subcellular location">
    <subcellularLocation>
        <location evidence="1">Membrane</location>
        <topology evidence="1">Multi-pass membrane protein</topology>
    </subcellularLocation>
</comment>
<dbReference type="InterPro" id="IPR053791">
    <property type="entry name" value="MFS_Tri12-like"/>
</dbReference>
<feature type="transmembrane region" description="Helical" evidence="7">
    <location>
        <begin position="306"/>
        <end position="326"/>
    </location>
</feature>
<dbReference type="InterPro" id="IPR005829">
    <property type="entry name" value="Sugar_transporter_CS"/>
</dbReference>
<accession>A0A9N9UNC2</accession>
<dbReference type="PROSITE" id="PS50850">
    <property type="entry name" value="MFS"/>
    <property type="match status" value="1"/>
</dbReference>
<proteinExistence type="predicted"/>
<evidence type="ECO:0000259" key="8">
    <source>
        <dbReference type="PROSITE" id="PS50850"/>
    </source>
</evidence>
<evidence type="ECO:0000256" key="6">
    <source>
        <dbReference type="SAM" id="MobiDB-lite"/>
    </source>
</evidence>
<dbReference type="GO" id="GO:0005886">
    <property type="term" value="C:plasma membrane"/>
    <property type="evidence" value="ECO:0007669"/>
    <property type="project" value="TreeGrafter"/>
</dbReference>
<dbReference type="GO" id="GO:0022857">
    <property type="term" value="F:transmembrane transporter activity"/>
    <property type="evidence" value="ECO:0007669"/>
    <property type="project" value="InterPro"/>
</dbReference>
<reference evidence="9 10" key="2">
    <citation type="submission" date="2021-10" db="EMBL/GenBank/DDBJ databases">
        <authorList>
            <person name="Piombo E."/>
        </authorList>
    </citation>
    <scope>NUCLEOTIDE SEQUENCE [LARGE SCALE GENOMIC DNA]</scope>
</reference>
<feature type="transmembrane region" description="Helical" evidence="7">
    <location>
        <begin position="113"/>
        <end position="131"/>
    </location>
</feature>
<dbReference type="PROSITE" id="PS00216">
    <property type="entry name" value="SUGAR_TRANSPORT_1"/>
    <property type="match status" value="1"/>
</dbReference>
<dbReference type="InterPro" id="IPR036259">
    <property type="entry name" value="MFS_trans_sf"/>
</dbReference>
<keyword evidence="4 7" id="KW-1133">Transmembrane helix</keyword>
<sequence>MASDTTPGPETKGPAASHIESKDGRPLDDISQVLENDGERAKVVHADGTIDYVDAHALGGEVDVMPPGYFRSPQFIGTVMAQCFASICGYLGWVLPANTLSLINADLGNSPNIGWAATIWTMGSSIGFLFVGRLSDLYGRKWMVMSTTGLGLVGCILAAASQNVAMLIVGMGCNGIAAAGQLSFGIVLGELVPNDKRGPIITIVFLSSMPFAVFGPIIARSLIENTQQGWRWSFYIGIILSTITLCLYYFLYHPPTFEQLHVGKTRMQQTKELDWIGIALYVSGCVLFLVGLSWGGTTYPWKSAEVLCTLLIGIALVAVFFVYEGFFCHVQPLMPPRMFRNIGFVAVIATATIASMVYYSMTVLWPTIIQTVYTTDVKSIGWQSSVVGGGVLLGQTMAGFALSYVPKVKIQCIIAAALVMTFVTSLTSLSEERWAATIAFGVLACTAVGYLENITYPGVTLLWEPQDIGLATGVLGSIRGLGGAVAQALYTSVYSNKLTELIPEYVAPAATDAGLPSNSLPSLYQGIAAGNFSAVPGVTETVTEAVGAALVAANRDAFKLVFYTTIPFSAIVLLAAFLVPNFEKFLTKNVARKLQDKEFRADLKAEKQQDV</sequence>
<gene>
    <name evidence="9" type="ORF">CBYS24578_00016004</name>
</gene>
<dbReference type="OrthoDB" id="4161376at2759"/>
<keyword evidence="5 7" id="KW-0472">Membrane</keyword>
<dbReference type="CDD" id="cd06179">
    <property type="entry name" value="MFS_TRI12_like"/>
    <property type="match status" value="1"/>
</dbReference>
<dbReference type="PANTHER" id="PTHR23501">
    <property type="entry name" value="MAJOR FACILITATOR SUPERFAMILY"/>
    <property type="match status" value="1"/>
</dbReference>
<evidence type="ECO:0000256" key="1">
    <source>
        <dbReference type="ARBA" id="ARBA00004141"/>
    </source>
</evidence>
<dbReference type="Gene3D" id="1.20.1250.20">
    <property type="entry name" value="MFS general substrate transporter like domains"/>
    <property type="match status" value="2"/>
</dbReference>
<reference evidence="10" key="1">
    <citation type="submission" date="2019-06" db="EMBL/GenBank/DDBJ databases">
        <authorList>
            <person name="Broberg M."/>
        </authorList>
    </citation>
    <scope>NUCLEOTIDE SEQUENCE [LARGE SCALE GENOMIC DNA]</scope>
</reference>
<dbReference type="InterPro" id="IPR010573">
    <property type="entry name" value="MFS_Str1/Tri12-like"/>
</dbReference>
<organism evidence="9 10">
    <name type="scientific">Clonostachys byssicola</name>
    <dbReference type="NCBI Taxonomy" id="160290"/>
    <lineage>
        <taxon>Eukaryota</taxon>
        <taxon>Fungi</taxon>
        <taxon>Dikarya</taxon>
        <taxon>Ascomycota</taxon>
        <taxon>Pezizomycotina</taxon>
        <taxon>Sordariomycetes</taxon>
        <taxon>Hypocreomycetidae</taxon>
        <taxon>Hypocreales</taxon>
        <taxon>Bionectriaceae</taxon>
        <taxon>Clonostachys</taxon>
    </lineage>
</organism>
<dbReference type="AlphaFoldDB" id="A0A9N9UNC2"/>
<protein>
    <recommendedName>
        <fullName evidence="8">Major facilitator superfamily (MFS) profile domain-containing protein</fullName>
    </recommendedName>
</protein>
<name>A0A9N9UNC2_9HYPO</name>
<dbReference type="InterPro" id="IPR020846">
    <property type="entry name" value="MFS_dom"/>
</dbReference>
<keyword evidence="10" id="KW-1185">Reference proteome</keyword>
<dbReference type="Pfam" id="PF06609">
    <property type="entry name" value="TRI12"/>
    <property type="match status" value="1"/>
</dbReference>
<evidence type="ECO:0000256" key="5">
    <source>
        <dbReference type="ARBA" id="ARBA00023136"/>
    </source>
</evidence>
<comment type="caution">
    <text evidence="9">The sequence shown here is derived from an EMBL/GenBank/DDBJ whole genome shotgun (WGS) entry which is preliminary data.</text>
</comment>
<feature type="transmembrane region" description="Helical" evidence="7">
    <location>
        <begin position="273"/>
        <end position="294"/>
    </location>
</feature>
<evidence type="ECO:0000256" key="4">
    <source>
        <dbReference type="ARBA" id="ARBA00022989"/>
    </source>
</evidence>
<evidence type="ECO:0000256" key="7">
    <source>
        <dbReference type="SAM" id="Phobius"/>
    </source>
</evidence>
<feature type="transmembrane region" description="Helical" evidence="7">
    <location>
        <begin position="434"/>
        <end position="451"/>
    </location>
</feature>
<dbReference type="EMBL" id="CABFNO020001541">
    <property type="protein sequence ID" value="CAG9996967.1"/>
    <property type="molecule type" value="Genomic_DNA"/>
</dbReference>
<feature type="transmembrane region" description="Helical" evidence="7">
    <location>
        <begin position="412"/>
        <end position="428"/>
    </location>
</feature>
<feature type="transmembrane region" description="Helical" evidence="7">
    <location>
        <begin position="143"/>
        <end position="160"/>
    </location>
</feature>
<evidence type="ECO:0000313" key="10">
    <source>
        <dbReference type="Proteomes" id="UP000754883"/>
    </source>
</evidence>
<feature type="transmembrane region" description="Helical" evidence="7">
    <location>
        <begin position="380"/>
        <end position="405"/>
    </location>
</feature>
<keyword evidence="3 7" id="KW-0812">Transmembrane</keyword>
<feature type="transmembrane region" description="Helical" evidence="7">
    <location>
        <begin position="166"/>
        <end position="188"/>
    </location>
</feature>
<feature type="domain" description="Major facilitator superfamily (MFS) profile" evidence="8">
    <location>
        <begin position="78"/>
        <end position="584"/>
    </location>
</feature>
<evidence type="ECO:0000256" key="2">
    <source>
        <dbReference type="ARBA" id="ARBA00022448"/>
    </source>
</evidence>
<evidence type="ECO:0000313" key="9">
    <source>
        <dbReference type="EMBL" id="CAG9996967.1"/>
    </source>
</evidence>
<feature type="transmembrane region" description="Helical" evidence="7">
    <location>
        <begin position="338"/>
        <end position="360"/>
    </location>
</feature>
<dbReference type="Proteomes" id="UP000754883">
    <property type="component" value="Unassembled WGS sequence"/>
</dbReference>
<feature type="transmembrane region" description="Helical" evidence="7">
    <location>
        <begin position="560"/>
        <end position="579"/>
    </location>
</feature>
<dbReference type="PANTHER" id="PTHR23501:SF109">
    <property type="entry name" value="MAJOR FACILITATOR SUPERFAMILY (MFS) PROFILE DOMAIN-CONTAINING PROTEIN-RELATED"/>
    <property type="match status" value="1"/>
</dbReference>
<evidence type="ECO:0000256" key="3">
    <source>
        <dbReference type="ARBA" id="ARBA00022692"/>
    </source>
</evidence>
<feature type="transmembrane region" description="Helical" evidence="7">
    <location>
        <begin position="200"/>
        <end position="220"/>
    </location>
</feature>
<feature type="region of interest" description="Disordered" evidence="6">
    <location>
        <begin position="1"/>
        <end position="26"/>
    </location>
</feature>
<feature type="transmembrane region" description="Helical" evidence="7">
    <location>
        <begin position="75"/>
        <end position="93"/>
    </location>
</feature>
<keyword evidence="2" id="KW-0813">Transport</keyword>
<dbReference type="SUPFAM" id="SSF103473">
    <property type="entry name" value="MFS general substrate transporter"/>
    <property type="match status" value="1"/>
</dbReference>